<protein>
    <submittedName>
        <fullName evidence="1">Uncharacterized protein</fullName>
    </submittedName>
</protein>
<name>A0A9D4E2M4_DREPO</name>
<evidence type="ECO:0000313" key="2">
    <source>
        <dbReference type="Proteomes" id="UP000828390"/>
    </source>
</evidence>
<sequence length="157" mass="18144">MIAKPDFITKYVMIAKPDFITKYVMIAKPDFITKYSSSSGVETPEIAELRAGWTGTSCQFPTVKLSDIESYLLHSSHRTEDAEKMQCYRQYIRGLNFYKEGFIHKLMINSISDSSKHCYIRSKCYPSMQQGVYEQWILMTKERPFEVVKAYCTCPAG</sequence>
<dbReference type="EMBL" id="JAIWYP010000009">
    <property type="protein sequence ID" value="KAH3771266.1"/>
    <property type="molecule type" value="Genomic_DNA"/>
</dbReference>
<dbReference type="Proteomes" id="UP000828390">
    <property type="component" value="Unassembled WGS sequence"/>
</dbReference>
<proteinExistence type="predicted"/>
<gene>
    <name evidence="1" type="ORF">DPMN_172579</name>
</gene>
<dbReference type="AlphaFoldDB" id="A0A9D4E2M4"/>
<organism evidence="1 2">
    <name type="scientific">Dreissena polymorpha</name>
    <name type="common">Zebra mussel</name>
    <name type="synonym">Mytilus polymorpha</name>
    <dbReference type="NCBI Taxonomy" id="45954"/>
    <lineage>
        <taxon>Eukaryota</taxon>
        <taxon>Metazoa</taxon>
        <taxon>Spiralia</taxon>
        <taxon>Lophotrochozoa</taxon>
        <taxon>Mollusca</taxon>
        <taxon>Bivalvia</taxon>
        <taxon>Autobranchia</taxon>
        <taxon>Heteroconchia</taxon>
        <taxon>Euheterodonta</taxon>
        <taxon>Imparidentia</taxon>
        <taxon>Neoheterodontei</taxon>
        <taxon>Myida</taxon>
        <taxon>Dreissenoidea</taxon>
        <taxon>Dreissenidae</taxon>
        <taxon>Dreissena</taxon>
    </lineage>
</organism>
<evidence type="ECO:0000313" key="1">
    <source>
        <dbReference type="EMBL" id="KAH3771266.1"/>
    </source>
</evidence>
<reference evidence="1" key="1">
    <citation type="journal article" date="2019" name="bioRxiv">
        <title>The Genome of the Zebra Mussel, Dreissena polymorpha: A Resource for Invasive Species Research.</title>
        <authorList>
            <person name="McCartney M.A."/>
            <person name="Auch B."/>
            <person name="Kono T."/>
            <person name="Mallez S."/>
            <person name="Zhang Y."/>
            <person name="Obille A."/>
            <person name="Becker A."/>
            <person name="Abrahante J.E."/>
            <person name="Garbe J."/>
            <person name="Badalamenti J.P."/>
            <person name="Herman A."/>
            <person name="Mangelson H."/>
            <person name="Liachko I."/>
            <person name="Sullivan S."/>
            <person name="Sone E.D."/>
            <person name="Koren S."/>
            <person name="Silverstein K.A.T."/>
            <person name="Beckman K.B."/>
            <person name="Gohl D.M."/>
        </authorList>
    </citation>
    <scope>NUCLEOTIDE SEQUENCE</scope>
    <source>
        <strain evidence="1">Duluth1</strain>
        <tissue evidence="1">Whole animal</tissue>
    </source>
</reference>
<keyword evidence="2" id="KW-1185">Reference proteome</keyword>
<reference evidence="1" key="2">
    <citation type="submission" date="2020-11" db="EMBL/GenBank/DDBJ databases">
        <authorList>
            <person name="McCartney M.A."/>
            <person name="Auch B."/>
            <person name="Kono T."/>
            <person name="Mallez S."/>
            <person name="Becker A."/>
            <person name="Gohl D.M."/>
            <person name="Silverstein K.A.T."/>
            <person name="Koren S."/>
            <person name="Bechman K.B."/>
            <person name="Herman A."/>
            <person name="Abrahante J.E."/>
            <person name="Garbe J."/>
        </authorList>
    </citation>
    <scope>NUCLEOTIDE SEQUENCE</scope>
    <source>
        <strain evidence="1">Duluth1</strain>
        <tissue evidence="1">Whole animal</tissue>
    </source>
</reference>
<dbReference type="PANTHER" id="PTHR47526">
    <property type="entry name" value="ATP-DEPENDENT DNA HELICASE"/>
    <property type="match status" value="1"/>
</dbReference>
<comment type="caution">
    <text evidence="1">The sequence shown here is derived from an EMBL/GenBank/DDBJ whole genome shotgun (WGS) entry which is preliminary data.</text>
</comment>
<accession>A0A9D4E2M4</accession>
<dbReference type="PANTHER" id="PTHR47526:SF3">
    <property type="entry name" value="PHD-TYPE DOMAIN-CONTAINING PROTEIN"/>
    <property type="match status" value="1"/>
</dbReference>